<keyword evidence="3 5" id="KW-0238">DNA-binding</keyword>
<dbReference type="Pfam" id="PF12167">
    <property type="entry name" value="Arm-DNA-bind_2"/>
    <property type="match status" value="1"/>
</dbReference>
<feature type="compositionally biased region" description="Basic residues" evidence="6">
    <location>
        <begin position="494"/>
        <end position="503"/>
    </location>
</feature>
<gene>
    <name evidence="9" type="ORF">BDD18_2099</name>
</gene>
<dbReference type="InterPro" id="IPR050808">
    <property type="entry name" value="Phage_Integrase"/>
</dbReference>
<evidence type="ECO:0000259" key="8">
    <source>
        <dbReference type="PROSITE" id="PS51900"/>
    </source>
</evidence>
<evidence type="ECO:0000256" key="1">
    <source>
        <dbReference type="ARBA" id="ARBA00008857"/>
    </source>
</evidence>
<dbReference type="PANTHER" id="PTHR30629:SF2">
    <property type="entry name" value="PROPHAGE INTEGRASE INTS-RELATED"/>
    <property type="match status" value="1"/>
</dbReference>
<dbReference type="InterPro" id="IPR011010">
    <property type="entry name" value="DNA_brk_join_enz"/>
</dbReference>
<feature type="domain" description="Tyr recombinase" evidence="7">
    <location>
        <begin position="213"/>
        <end position="398"/>
    </location>
</feature>
<keyword evidence="2" id="KW-0229">DNA integration</keyword>
<evidence type="ECO:0000256" key="2">
    <source>
        <dbReference type="ARBA" id="ARBA00022908"/>
    </source>
</evidence>
<comment type="similarity">
    <text evidence="1">Belongs to the 'phage' integrase family.</text>
</comment>
<sequence>MGSIRNSDTMGTLFMDFRFQGQRCREYTALTDSPTNRKKLEKVLAKIESEINAGTFVYANYFPNSKALKRFARAKLEKAAATVVTEASAEAAEKPTAEPKATGPLFCEFTAQWFKEHEIEWRRSHIRSLRSTLDARLIPHFGQKVVSSITKSDILAYRATLAKVKGRGDKEGLSPKRINEIIGTLCQIMDEAADRFEFTTPTTNIKRLRVRKVDVDPFSLQDVQSILATVRADYRNYFTVRFFTGMRTGEVHGLKWRYVDFEHRLIRVRETFVLGEDEYTKTDGSQRDIQMSQPVVEALTRQYEVTGKLSDYVFCNLMGAPLDNKNFTDRIWYPLLRHLGMTERRPYQMRHTAATLWLASGEAPEWIARQLGHTSTEMLFKVYSRYVPNLTRQDGSAMERLLASRMATGQVIRMEEGGADAGLRPVHTDLYAPVLPAPQAVPKPRGVHKPAQAGASLRGNTSGAMTRRPTDIVLPAVHHKGEPQAPPGPWMRTGRTHSPRASA</sequence>
<reference evidence="9 10" key="1">
    <citation type="submission" date="2019-06" db="EMBL/GenBank/DDBJ databases">
        <title>Genomic Encyclopedia of Archaeal and Bacterial Type Strains, Phase II (KMG-II): from individual species to whole genera.</title>
        <authorList>
            <person name="Goeker M."/>
        </authorList>
    </citation>
    <scope>NUCLEOTIDE SEQUENCE [LARGE SCALE GENOMIC DNA]</scope>
    <source>
        <strain evidence="9 10">DSM 7270</strain>
    </source>
</reference>
<dbReference type="InterPro" id="IPR010998">
    <property type="entry name" value="Integrase_recombinase_N"/>
</dbReference>
<evidence type="ECO:0000259" key="7">
    <source>
        <dbReference type="PROSITE" id="PS51898"/>
    </source>
</evidence>
<dbReference type="Pfam" id="PF22022">
    <property type="entry name" value="Phage_int_M"/>
    <property type="match status" value="1"/>
</dbReference>
<dbReference type="InterPro" id="IPR022000">
    <property type="entry name" value="Min27-like_integrase_DNA_bind"/>
</dbReference>
<dbReference type="EMBL" id="VFPV01000002">
    <property type="protein sequence ID" value="TQN03420.1"/>
    <property type="molecule type" value="Genomic_DNA"/>
</dbReference>
<proteinExistence type="inferred from homology"/>
<dbReference type="InterPro" id="IPR002104">
    <property type="entry name" value="Integrase_catalytic"/>
</dbReference>
<evidence type="ECO:0000256" key="4">
    <source>
        <dbReference type="ARBA" id="ARBA00023172"/>
    </source>
</evidence>
<organism evidence="9 10">
    <name type="scientific">Acidovorax temperans</name>
    <dbReference type="NCBI Taxonomy" id="80878"/>
    <lineage>
        <taxon>Bacteria</taxon>
        <taxon>Pseudomonadati</taxon>
        <taxon>Pseudomonadota</taxon>
        <taxon>Betaproteobacteria</taxon>
        <taxon>Burkholderiales</taxon>
        <taxon>Comamonadaceae</taxon>
        <taxon>Acidovorax</taxon>
    </lineage>
</organism>
<evidence type="ECO:0000256" key="6">
    <source>
        <dbReference type="SAM" id="MobiDB-lite"/>
    </source>
</evidence>
<dbReference type="AlphaFoldDB" id="A0A543L820"/>
<dbReference type="PANTHER" id="PTHR30629">
    <property type="entry name" value="PROPHAGE INTEGRASE"/>
    <property type="match status" value="1"/>
</dbReference>
<dbReference type="GO" id="GO:0006310">
    <property type="term" value="P:DNA recombination"/>
    <property type="evidence" value="ECO:0007669"/>
    <property type="project" value="UniProtKB-KW"/>
</dbReference>
<evidence type="ECO:0000313" key="10">
    <source>
        <dbReference type="Proteomes" id="UP000316993"/>
    </source>
</evidence>
<evidence type="ECO:0000313" key="9">
    <source>
        <dbReference type="EMBL" id="TQN03420.1"/>
    </source>
</evidence>
<dbReference type="Proteomes" id="UP000316993">
    <property type="component" value="Unassembled WGS sequence"/>
</dbReference>
<dbReference type="InterPro" id="IPR044068">
    <property type="entry name" value="CB"/>
</dbReference>
<accession>A0A543L820</accession>
<dbReference type="SUPFAM" id="SSF56349">
    <property type="entry name" value="DNA breaking-rejoining enzymes"/>
    <property type="match status" value="1"/>
</dbReference>
<evidence type="ECO:0000256" key="3">
    <source>
        <dbReference type="ARBA" id="ARBA00023125"/>
    </source>
</evidence>
<dbReference type="PROSITE" id="PS51898">
    <property type="entry name" value="TYR_RECOMBINASE"/>
    <property type="match status" value="1"/>
</dbReference>
<dbReference type="Pfam" id="PF00589">
    <property type="entry name" value="Phage_integrase"/>
    <property type="match status" value="1"/>
</dbReference>
<dbReference type="InterPro" id="IPR013762">
    <property type="entry name" value="Integrase-like_cat_sf"/>
</dbReference>
<keyword evidence="4" id="KW-0233">DNA recombination</keyword>
<dbReference type="CDD" id="cd01189">
    <property type="entry name" value="INT_ICEBs1_C_like"/>
    <property type="match status" value="1"/>
</dbReference>
<comment type="caution">
    <text evidence="9">The sequence shown here is derived from an EMBL/GenBank/DDBJ whole genome shotgun (WGS) entry which is preliminary data.</text>
</comment>
<dbReference type="Gene3D" id="1.10.443.10">
    <property type="entry name" value="Intergrase catalytic core"/>
    <property type="match status" value="1"/>
</dbReference>
<evidence type="ECO:0000256" key="5">
    <source>
        <dbReference type="PROSITE-ProRule" id="PRU01248"/>
    </source>
</evidence>
<dbReference type="InterPro" id="IPR053876">
    <property type="entry name" value="Phage_int_M"/>
</dbReference>
<dbReference type="GO" id="GO:0015074">
    <property type="term" value="P:DNA integration"/>
    <property type="evidence" value="ECO:0007669"/>
    <property type="project" value="UniProtKB-KW"/>
</dbReference>
<feature type="domain" description="Core-binding (CB)" evidence="8">
    <location>
        <begin position="104"/>
        <end position="193"/>
    </location>
</feature>
<name>A0A543L820_9BURK</name>
<protein>
    <submittedName>
        <fullName evidence="9">Integrase</fullName>
    </submittedName>
</protein>
<dbReference type="PROSITE" id="PS51900">
    <property type="entry name" value="CB"/>
    <property type="match status" value="1"/>
</dbReference>
<dbReference type="Gene3D" id="1.10.150.130">
    <property type="match status" value="1"/>
</dbReference>
<feature type="region of interest" description="Disordered" evidence="6">
    <location>
        <begin position="437"/>
        <end position="503"/>
    </location>
</feature>
<dbReference type="GO" id="GO:0003677">
    <property type="term" value="F:DNA binding"/>
    <property type="evidence" value="ECO:0007669"/>
    <property type="project" value="UniProtKB-UniRule"/>
</dbReference>